<evidence type="ECO:0000259" key="2">
    <source>
        <dbReference type="Pfam" id="PF01979"/>
    </source>
</evidence>
<dbReference type="CDD" id="cd01299">
    <property type="entry name" value="Met_dep_hydrolase_A"/>
    <property type="match status" value="1"/>
</dbReference>
<dbReference type="InterPro" id="IPR057744">
    <property type="entry name" value="OTAase-like"/>
</dbReference>
<dbReference type="InterPro" id="IPR032466">
    <property type="entry name" value="Metal_Hydrolase"/>
</dbReference>
<proteinExistence type="predicted"/>
<evidence type="ECO:0000313" key="4">
    <source>
        <dbReference type="Proteomes" id="UP000756346"/>
    </source>
</evidence>
<dbReference type="Gene3D" id="2.30.40.10">
    <property type="entry name" value="Urease, subunit C, domain 1"/>
    <property type="match status" value="1"/>
</dbReference>
<dbReference type="GeneID" id="70184088"/>
<accession>A0A9P8Y2S4</accession>
<dbReference type="Proteomes" id="UP000756346">
    <property type="component" value="Unassembled WGS sequence"/>
</dbReference>
<dbReference type="InterPro" id="IPR006680">
    <property type="entry name" value="Amidohydro-rel"/>
</dbReference>
<dbReference type="EMBL" id="JAGTJQ010000007">
    <property type="protein sequence ID" value="KAH7027843.1"/>
    <property type="molecule type" value="Genomic_DNA"/>
</dbReference>
<keyword evidence="4" id="KW-1185">Reference proteome</keyword>
<evidence type="ECO:0000313" key="3">
    <source>
        <dbReference type="EMBL" id="KAH7027843.1"/>
    </source>
</evidence>
<protein>
    <submittedName>
        <fullName evidence="3">Amidohydrolase</fullName>
    </submittedName>
</protein>
<dbReference type="RefSeq" id="XP_046010642.1">
    <property type="nucleotide sequence ID" value="XM_046154542.1"/>
</dbReference>
<dbReference type="AlphaFoldDB" id="A0A9P8Y2S4"/>
<feature type="region of interest" description="Disordered" evidence="1">
    <location>
        <begin position="1"/>
        <end position="35"/>
    </location>
</feature>
<feature type="compositionally biased region" description="Low complexity" evidence="1">
    <location>
        <begin position="13"/>
        <end position="24"/>
    </location>
</feature>
<evidence type="ECO:0000256" key="1">
    <source>
        <dbReference type="SAM" id="MobiDB-lite"/>
    </source>
</evidence>
<dbReference type="Pfam" id="PF01979">
    <property type="entry name" value="Amidohydro_1"/>
    <property type="match status" value="1"/>
</dbReference>
<dbReference type="SUPFAM" id="SSF51338">
    <property type="entry name" value="Composite domain of metallo-dependent hydrolases"/>
    <property type="match status" value="1"/>
</dbReference>
<sequence length="471" mass="50632">MTRIRSPDGLGWPSTAPSPAPTSTETQNSWAKGSKPWQLPPRKVYMLRNANVVDPLNGVLLMDRDIILRDGLIMAVCETSEHGGVAVLDGEDVTVVDLEHKFVCPGLIDCHVHLSSVPGIGTGNLASAMPRDVAESLLRQPFLCKEVLKRGFTTLRDTGGATLALKEAIADEVFPGPRLFIANQALSQTGGHGDSRGSHDHSSISCCGQSRPGLSVVCDGVSDCIRAAREQLRTGADFIKIMASGGVASPTDRLTNTQFTASEIRAICEVAGSYGTYVTAHAYTPAAIRHAVENGVRGIEHGNLIDRDTAKYMAEKKVWFTPTLVTYEAMADRDRYPGFLPPENANKNRAILEAGLRSVELARDAGVRICLGSDLLGSLWAEQSREFAIRRRILSSLDVVRSATVNAAEMLGQGNNLGQVKAGYLADLLVLGTNPLEDVSSLATPDTSILAVVKDGRVWHSQWSRLPIDTA</sequence>
<feature type="domain" description="Amidohydrolase-related" evidence="2">
    <location>
        <begin position="102"/>
        <end position="458"/>
    </location>
</feature>
<dbReference type="InterPro" id="IPR011059">
    <property type="entry name" value="Metal-dep_hydrolase_composite"/>
</dbReference>
<dbReference type="PANTHER" id="PTHR43135">
    <property type="entry name" value="ALPHA-D-RIBOSE 1-METHYLPHOSPHONATE 5-TRIPHOSPHATE DIPHOSPHATASE"/>
    <property type="match status" value="1"/>
</dbReference>
<dbReference type="Gene3D" id="3.20.20.140">
    <property type="entry name" value="Metal-dependent hydrolases"/>
    <property type="match status" value="1"/>
</dbReference>
<dbReference type="GO" id="GO:0016810">
    <property type="term" value="F:hydrolase activity, acting on carbon-nitrogen (but not peptide) bonds"/>
    <property type="evidence" value="ECO:0007669"/>
    <property type="project" value="InterPro"/>
</dbReference>
<dbReference type="SUPFAM" id="SSF51556">
    <property type="entry name" value="Metallo-dependent hydrolases"/>
    <property type="match status" value="1"/>
</dbReference>
<dbReference type="InterPro" id="IPR051781">
    <property type="entry name" value="Metallo-dep_Hydrolase"/>
</dbReference>
<gene>
    <name evidence="3" type="ORF">B0I36DRAFT_328024</name>
</gene>
<organism evidence="3 4">
    <name type="scientific">Microdochium trichocladiopsis</name>
    <dbReference type="NCBI Taxonomy" id="1682393"/>
    <lineage>
        <taxon>Eukaryota</taxon>
        <taxon>Fungi</taxon>
        <taxon>Dikarya</taxon>
        <taxon>Ascomycota</taxon>
        <taxon>Pezizomycotina</taxon>
        <taxon>Sordariomycetes</taxon>
        <taxon>Xylariomycetidae</taxon>
        <taxon>Xylariales</taxon>
        <taxon>Microdochiaceae</taxon>
        <taxon>Microdochium</taxon>
    </lineage>
</organism>
<name>A0A9P8Y2S4_9PEZI</name>
<dbReference type="PANTHER" id="PTHR43135:SF3">
    <property type="entry name" value="ALPHA-D-RIBOSE 1-METHYLPHOSPHONATE 5-TRIPHOSPHATE DIPHOSPHATASE"/>
    <property type="match status" value="1"/>
</dbReference>
<comment type="caution">
    <text evidence="3">The sequence shown here is derived from an EMBL/GenBank/DDBJ whole genome shotgun (WGS) entry which is preliminary data.</text>
</comment>
<dbReference type="OrthoDB" id="194468at2759"/>
<reference evidence="3" key="1">
    <citation type="journal article" date="2021" name="Nat. Commun.">
        <title>Genetic determinants of endophytism in the Arabidopsis root mycobiome.</title>
        <authorList>
            <person name="Mesny F."/>
            <person name="Miyauchi S."/>
            <person name="Thiergart T."/>
            <person name="Pickel B."/>
            <person name="Atanasova L."/>
            <person name="Karlsson M."/>
            <person name="Huettel B."/>
            <person name="Barry K.W."/>
            <person name="Haridas S."/>
            <person name="Chen C."/>
            <person name="Bauer D."/>
            <person name="Andreopoulos W."/>
            <person name="Pangilinan J."/>
            <person name="LaButti K."/>
            <person name="Riley R."/>
            <person name="Lipzen A."/>
            <person name="Clum A."/>
            <person name="Drula E."/>
            <person name="Henrissat B."/>
            <person name="Kohler A."/>
            <person name="Grigoriev I.V."/>
            <person name="Martin F.M."/>
            <person name="Hacquard S."/>
        </authorList>
    </citation>
    <scope>NUCLEOTIDE SEQUENCE</scope>
    <source>
        <strain evidence="3">MPI-CAGE-CH-0230</strain>
    </source>
</reference>